<dbReference type="SUPFAM" id="SSF100950">
    <property type="entry name" value="NagB/RpiA/CoA transferase-like"/>
    <property type="match status" value="1"/>
</dbReference>
<dbReference type="CDD" id="cd01399">
    <property type="entry name" value="GlcN6P_deaminase"/>
    <property type="match status" value="1"/>
</dbReference>
<dbReference type="InterPro" id="IPR037171">
    <property type="entry name" value="NagB/RpiA_transferase-like"/>
</dbReference>
<gene>
    <name evidence="2" type="ORF">IRJ18_03960</name>
</gene>
<dbReference type="InterPro" id="IPR004547">
    <property type="entry name" value="Glucosamine6P_isomerase"/>
</dbReference>
<keyword evidence="3" id="KW-1185">Reference proteome</keyword>
<evidence type="ECO:0000259" key="1">
    <source>
        <dbReference type="Pfam" id="PF01182"/>
    </source>
</evidence>
<dbReference type="PANTHER" id="PTHR11280:SF6">
    <property type="entry name" value="GLUCOSAMINE-6-PHOSPHATE ISOMERASE NAGB"/>
    <property type="match status" value="1"/>
</dbReference>
<proteinExistence type="predicted"/>
<accession>A0ABR9XEL6</accession>
<dbReference type="Gene3D" id="3.40.50.1360">
    <property type="match status" value="1"/>
</dbReference>
<evidence type="ECO:0000313" key="2">
    <source>
        <dbReference type="EMBL" id="MBE9665503.1"/>
    </source>
</evidence>
<dbReference type="RefSeq" id="WP_194104908.1">
    <property type="nucleotide sequence ID" value="NZ_JADFFM010000001.1"/>
</dbReference>
<dbReference type="Pfam" id="PF01182">
    <property type="entry name" value="Glucosamine_iso"/>
    <property type="match status" value="1"/>
</dbReference>
<dbReference type="InterPro" id="IPR006148">
    <property type="entry name" value="Glc/Gal-6P_isomerase"/>
</dbReference>
<protein>
    <submittedName>
        <fullName evidence="2">Glucosamine-6-phosphate deaminase</fullName>
    </submittedName>
</protein>
<sequence length="255" mass="28130">MSTVLKGLQADSLNIKIFESNDEMGKAGAALVAEQIRLLLKTQPFVNIIFAAAPSQSRFLASLITHDIAWSKINAFHMDEYIGLPADAPESFGAFLKNSLFGKVPFHTVNYLNGNADDKEQECLRYTQLLEANPTDIVCMGIGENGHLAFNDPPVADFNDPMKVKVVALDDACRQQQVNDDCFADFADVPENALTLTIPALMSAKYIYCFVPGERKAEAVSNTLKQQIIEKYPSTILREHPNAILFLDKLSSAMI</sequence>
<evidence type="ECO:0000313" key="3">
    <source>
        <dbReference type="Proteomes" id="UP000632774"/>
    </source>
</evidence>
<dbReference type="PANTHER" id="PTHR11280">
    <property type="entry name" value="GLUCOSAMINE-6-PHOSPHATE ISOMERASE"/>
    <property type="match status" value="1"/>
</dbReference>
<dbReference type="EMBL" id="JADFFM010000001">
    <property type="protein sequence ID" value="MBE9665503.1"/>
    <property type="molecule type" value="Genomic_DNA"/>
</dbReference>
<organism evidence="2 3">
    <name type="scientific">Mucilaginibacter boryungensis</name>
    <dbReference type="NCBI Taxonomy" id="768480"/>
    <lineage>
        <taxon>Bacteria</taxon>
        <taxon>Pseudomonadati</taxon>
        <taxon>Bacteroidota</taxon>
        <taxon>Sphingobacteriia</taxon>
        <taxon>Sphingobacteriales</taxon>
        <taxon>Sphingobacteriaceae</taxon>
        <taxon>Mucilaginibacter</taxon>
    </lineage>
</organism>
<reference evidence="2 3" key="1">
    <citation type="submission" date="2020-10" db="EMBL/GenBank/DDBJ databases">
        <title>Mucilaginibacter mali sp. nov., isolated from rhizosphere soil of apple orchard.</title>
        <authorList>
            <person name="Lee J.-S."/>
            <person name="Kim H.S."/>
            <person name="Kim J.-S."/>
        </authorList>
    </citation>
    <scope>NUCLEOTIDE SEQUENCE [LARGE SCALE GENOMIC DNA]</scope>
    <source>
        <strain evidence="2 3">KCTC 23157</strain>
    </source>
</reference>
<dbReference type="Proteomes" id="UP000632774">
    <property type="component" value="Unassembled WGS sequence"/>
</dbReference>
<name>A0ABR9XEL6_9SPHI</name>
<feature type="domain" description="Glucosamine/galactosamine-6-phosphate isomerase" evidence="1">
    <location>
        <begin position="20"/>
        <end position="239"/>
    </location>
</feature>
<comment type="caution">
    <text evidence="2">The sequence shown here is derived from an EMBL/GenBank/DDBJ whole genome shotgun (WGS) entry which is preliminary data.</text>
</comment>